<protein>
    <recommendedName>
        <fullName evidence="3">STAS/SEC14 domain-containing protein</fullName>
    </recommendedName>
</protein>
<dbReference type="AlphaFoldDB" id="A0A1S1YSU1"/>
<organism evidence="1 2">
    <name type="scientific">Flammeovirga pacifica</name>
    <dbReference type="NCBI Taxonomy" id="915059"/>
    <lineage>
        <taxon>Bacteria</taxon>
        <taxon>Pseudomonadati</taxon>
        <taxon>Bacteroidota</taxon>
        <taxon>Cytophagia</taxon>
        <taxon>Cytophagales</taxon>
        <taxon>Flammeovirgaceae</taxon>
        <taxon>Flammeovirga</taxon>
    </lineage>
</organism>
<name>A0A1S1YSU1_FLAPC</name>
<evidence type="ECO:0000313" key="2">
    <source>
        <dbReference type="Proteomes" id="UP000179797"/>
    </source>
</evidence>
<evidence type="ECO:0000313" key="1">
    <source>
        <dbReference type="EMBL" id="OHX64090.1"/>
    </source>
</evidence>
<evidence type="ECO:0008006" key="3">
    <source>
        <dbReference type="Google" id="ProtNLM"/>
    </source>
</evidence>
<dbReference type="RefSeq" id="WP_044226259.1">
    <property type="nucleotide sequence ID" value="NZ_JRYR02000002.1"/>
</dbReference>
<comment type="caution">
    <text evidence="1">The sequence shown here is derived from an EMBL/GenBank/DDBJ whole genome shotgun (WGS) entry which is preliminary data.</text>
</comment>
<dbReference type="Proteomes" id="UP000179797">
    <property type="component" value="Unassembled WGS sequence"/>
</dbReference>
<reference evidence="1 2" key="1">
    <citation type="journal article" date="2012" name="Int. J. Syst. Evol. Microbiol.">
        <title>Flammeovirga pacifica sp. nov., isolated from deep-sea sediment.</title>
        <authorList>
            <person name="Xu H."/>
            <person name="Fu Y."/>
            <person name="Yang N."/>
            <person name="Ding Z."/>
            <person name="Lai Q."/>
            <person name="Zeng R."/>
        </authorList>
    </citation>
    <scope>NUCLEOTIDE SEQUENCE [LARGE SCALE GENOMIC DNA]</scope>
    <source>
        <strain evidence="2">DSM 24597 / LMG 26175 / WPAGA1</strain>
    </source>
</reference>
<gene>
    <name evidence="1" type="ORF">NH26_21015</name>
</gene>
<dbReference type="EMBL" id="JRYR02000002">
    <property type="protein sequence ID" value="OHX64090.1"/>
    <property type="molecule type" value="Genomic_DNA"/>
</dbReference>
<accession>A0A1S1YSU1</accession>
<proteinExistence type="predicted"/>
<dbReference type="OrthoDB" id="980098at2"/>
<sequence>MNYLISTNDNIIKLKLKGNVTDEELIFALKEFANKINEENYLVGIVDGKGLTNVLELSAKYSIISTLERLGFSRNCRFYISSNSQIEERKIIENIAFNRGWRLYLFDNTEEAVHCAEKFLLQNSKVV</sequence>
<keyword evidence="2" id="KW-1185">Reference proteome</keyword>